<keyword evidence="7 8" id="KW-0998">Cell outer membrane</keyword>
<proteinExistence type="inferred from homology"/>
<keyword evidence="5 9" id="KW-0798">TonB box</keyword>
<evidence type="ECO:0000256" key="6">
    <source>
        <dbReference type="ARBA" id="ARBA00023136"/>
    </source>
</evidence>
<dbReference type="Pfam" id="PF13715">
    <property type="entry name" value="CarbopepD_reg_2"/>
    <property type="match status" value="1"/>
</dbReference>
<evidence type="ECO:0000259" key="12">
    <source>
        <dbReference type="Pfam" id="PF07715"/>
    </source>
</evidence>
<evidence type="ECO:0000256" key="5">
    <source>
        <dbReference type="ARBA" id="ARBA00023077"/>
    </source>
</evidence>
<keyword evidence="14" id="KW-1185">Reference proteome</keyword>
<evidence type="ECO:0000256" key="1">
    <source>
        <dbReference type="ARBA" id="ARBA00004571"/>
    </source>
</evidence>
<dbReference type="InterPro" id="IPR012910">
    <property type="entry name" value="Plug_dom"/>
</dbReference>
<evidence type="ECO:0000256" key="2">
    <source>
        <dbReference type="ARBA" id="ARBA00022448"/>
    </source>
</evidence>
<reference evidence="14" key="1">
    <citation type="journal article" date="2019" name="Int. J. Syst. Evol. Microbiol.">
        <title>The Global Catalogue of Microorganisms (GCM) 10K type strain sequencing project: providing services to taxonomists for standard genome sequencing and annotation.</title>
        <authorList>
            <consortium name="The Broad Institute Genomics Platform"/>
            <consortium name="The Broad Institute Genome Sequencing Center for Infectious Disease"/>
            <person name="Wu L."/>
            <person name="Ma J."/>
        </authorList>
    </citation>
    <scope>NUCLEOTIDE SEQUENCE [LARGE SCALE GENOMIC DNA]</scope>
    <source>
        <strain evidence="14">KCTC 42662</strain>
    </source>
</reference>
<feature type="signal peptide" evidence="10">
    <location>
        <begin position="1"/>
        <end position="21"/>
    </location>
</feature>
<protein>
    <submittedName>
        <fullName evidence="13">SusC/RagA family TonB-linked outer membrane protein</fullName>
    </submittedName>
</protein>
<feature type="domain" description="TonB-dependent receptor plug" evidence="12">
    <location>
        <begin position="128"/>
        <end position="238"/>
    </location>
</feature>
<dbReference type="Gene3D" id="2.170.130.10">
    <property type="entry name" value="TonB-dependent receptor, plug domain"/>
    <property type="match status" value="1"/>
</dbReference>
<keyword evidence="2 8" id="KW-0813">Transport</keyword>
<dbReference type="SUPFAM" id="SSF56935">
    <property type="entry name" value="Porins"/>
    <property type="match status" value="1"/>
</dbReference>
<evidence type="ECO:0000313" key="14">
    <source>
        <dbReference type="Proteomes" id="UP001597545"/>
    </source>
</evidence>
<evidence type="ECO:0000256" key="4">
    <source>
        <dbReference type="ARBA" id="ARBA00022692"/>
    </source>
</evidence>
<comment type="subcellular location">
    <subcellularLocation>
        <location evidence="1 8">Cell outer membrane</location>
        <topology evidence="1 8">Multi-pass membrane protein</topology>
    </subcellularLocation>
</comment>
<dbReference type="EMBL" id="JBHULR010000021">
    <property type="protein sequence ID" value="MFD2549887.1"/>
    <property type="molecule type" value="Genomic_DNA"/>
</dbReference>
<sequence>MMRAKFKGIVALWLGTHAALAANAVPVVWPSHLAFLQQEVTGKVVDQNGQPISGVTIALVNAVLSTATDELGEFTLRLPGANGQILISAIGFKEQNLTVQAGQSVNVTLEKDDQELDEVVVIGYGTVKKRDLTGSVTSVKAEDIVRSPASNALESVQGQVPGLDITRSSGSATSGVNMTIRGKRSLSTAEGANSPLVIIDGMQGGNISDIPPQDIESIEVLKDASSTAIYGSQGANGVIIVTTKRGKEGQPKVAYNAYIGANGWAQYPDMRTGDDYIALRREAAKTAGQWSGTEDDQTLFTVGEWAALQQNQWVNWKDQVFHTGLVQNHQISVSGGNSNTQGLLSGGYYRELGSFKNDALDKFNLRLNVDQNIGSMVKVGTSSQITHYDGNNRADNVLWRAATNVPLGLPYDDQGAVILWPLGREGKVSPLADEASEFTAQHRIANTHVIANGFAEIKPFAGLSFRSNFGVNLAYRKTKDFASESSIDRAGEFPTSLASILDNNRSFINWDNILNYSFDLDKHAFNVTALTSWTQSKLNTSYMEGTGQLVPQQLWHNIGANDKDSYVIRSGYVQSQTLSYALRANYSYQGKYLLTLSNRWDGASRLSKDNKWAAFPSIAAGWRISDERWFKWNPINELKLRASYGQTGNSGISEYGTQSGVTSYSNAAFQDQGYIYYVYNTLIGNEDLGWERSASWNIGLDAQLFSSRINLAVDFYDTKTTDILLPRTLPTSMGSGNNTPFQIYQNIGSSNNRGLEVVLNTKNLTGAFTWSSDFTFGTNREKIVDLIDGRDIIGTTTRETESLLIGRPLQSFYTFKRLGIWQANEAEEAARYFKDAEKTQSFQPGDIKLADLNGDFIIDDVNDVTYIGTTSPRWTLGFNNSFSYKNFDLNVYTIARWGQMMDYELTGAFDPQGRGNQPAYLDYWTPENPTNDFPRPSMTNFYNYLGYQTYSYVDGSYIKLKTVTLGYRIPKATLEKRRLNAVRFYLTGNNLFSWAKSDLVQNYDAERGGSAKSPLLRQFVFGVNLDF</sequence>
<dbReference type="InterPro" id="IPR000531">
    <property type="entry name" value="Beta-barrel_TonB"/>
</dbReference>
<dbReference type="PROSITE" id="PS52016">
    <property type="entry name" value="TONB_DEPENDENT_REC_3"/>
    <property type="match status" value="1"/>
</dbReference>
<dbReference type="Gene3D" id="2.60.40.1120">
    <property type="entry name" value="Carboxypeptidase-like, regulatory domain"/>
    <property type="match status" value="1"/>
</dbReference>
<dbReference type="RefSeq" id="WP_380906248.1">
    <property type="nucleotide sequence ID" value="NZ_JBHUEG010000018.1"/>
</dbReference>
<feature type="chain" id="PRO_5047070009" evidence="10">
    <location>
        <begin position="22"/>
        <end position="1027"/>
    </location>
</feature>
<keyword evidence="10" id="KW-0732">Signal</keyword>
<dbReference type="SUPFAM" id="SSF49464">
    <property type="entry name" value="Carboxypeptidase regulatory domain-like"/>
    <property type="match status" value="1"/>
</dbReference>
<dbReference type="Gene3D" id="2.40.170.20">
    <property type="entry name" value="TonB-dependent receptor, beta-barrel domain"/>
    <property type="match status" value="1"/>
</dbReference>
<evidence type="ECO:0000313" key="13">
    <source>
        <dbReference type="EMBL" id="MFD2549887.1"/>
    </source>
</evidence>
<keyword evidence="3 8" id="KW-1134">Transmembrane beta strand</keyword>
<dbReference type="NCBIfam" id="TIGR04057">
    <property type="entry name" value="SusC_RagA_signa"/>
    <property type="match status" value="1"/>
</dbReference>
<accession>A0ABW5KLM7</accession>
<dbReference type="Pfam" id="PF00593">
    <property type="entry name" value="TonB_dep_Rec_b-barrel"/>
    <property type="match status" value="1"/>
</dbReference>
<evidence type="ECO:0000256" key="10">
    <source>
        <dbReference type="SAM" id="SignalP"/>
    </source>
</evidence>
<evidence type="ECO:0000256" key="9">
    <source>
        <dbReference type="RuleBase" id="RU003357"/>
    </source>
</evidence>
<dbReference type="NCBIfam" id="TIGR04056">
    <property type="entry name" value="OMP_RagA_SusC"/>
    <property type="match status" value="1"/>
</dbReference>
<evidence type="ECO:0000256" key="7">
    <source>
        <dbReference type="ARBA" id="ARBA00023237"/>
    </source>
</evidence>
<dbReference type="InterPro" id="IPR023996">
    <property type="entry name" value="TonB-dep_OMP_SusC/RagA"/>
</dbReference>
<gene>
    <name evidence="13" type="ORF">ACFSR5_19740</name>
</gene>
<evidence type="ECO:0000256" key="8">
    <source>
        <dbReference type="PROSITE-ProRule" id="PRU01360"/>
    </source>
</evidence>
<name>A0ABW5KLM7_9SPHI</name>
<keyword evidence="6 8" id="KW-0472">Membrane</keyword>
<dbReference type="InterPro" id="IPR023997">
    <property type="entry name" value="TonB-dep_OMP_SusC/RagA_CS"/>
</dbReference>
<evidence type="ECO:0000259" key="11">
    <source>
        <dbReference type="Pfam" id="PF00593"/>
    </source>
</evidence>
<keyword evidence="4 8" id="KW-0812">Transmembrane</keyword>
<dbReference type="InterPro" id="IPR037066">
    <property type="entry name" value="Plug_dom_sf"/>
</dbReference>
<feature type="domain" description="TonB-dependent receptor-like beta-barrel" evidence="11">
    <location>
        <begin position="460"/>
        <end position="991"/>
    </location>
</feature>
<dbReference type="InterPro" id="IPR036942">
    <property type="entry name" value="Beta-barrel_TonB_sf"/>
</dbReference>
<dbReference type="Pfam" id="PF07715">
    <property type="entry name" value="Plug"/>
    <property type="match status" value="1"/>
</dbReference>
<organism evidence="13 14">
    <name type="scientific">Sphingobacterium suaedae</name>
    <dbReference type="NCBI Taxonomy" id="1686402"/>
    <lineage>
        <taxon>Bacteria</taxon>
        <taxon>Pseudomonadati</taxon>
        <taxon>Bacteroidota</taxon>
        <taxon>Sphingobacteriia</taxon>
        <taxon>Sphingobacteriales</taxon>
        <taxon>Sphingobacteriaceae</taxon>
        <taxon>Sphingobacterium</taxon>
    </lineage>
</organism>
<evidence type="ECO:0000256" key="3">
    <source>
        <dbReference type="ARBA" id="ARBA00022452"/>
    </source>
</evidence>
<comment type="caution">
    <text evidence="13">The sequence shown here is derived from an EMBL/GenBank/DDBJ whole genome shotgun (WGS) entry which is preliminary data.</text>
</comment>
<dbReference type="InterPro" id="IPR039426">
    <property type="entry name" value="TonB-dep_rcpt-like"/>
</dbReference>
<dbReference type="Proteomes" id="UP001597545">
    <property type="component" value="Unassembled WGS sequence"/>
</dbReference>
<dbReference type="InterPro" id="IPR008969">
    <property type="entry name" value="CarboxyPept-like_regulatory"/>
</dbReference>
<comment type="similarity">
    <text evidence="8 9">Belongs to the TonB-dependent receptor family.</text>
</comment>